<comment type="similarity">
    <text evidence="1 7">Belongs to the sigma-70 factor family.</text>
</comment>
<evidence type="ECO:0000313" key="10">
    <source>
        <dbReference type="Proteomes" id="UP001549104"/>
    </source>
</evidence>
<evidence type="ECO:0000256" key="1">
    <source>
        <dbReference type="ARBA" id="ARBA00007788"/>
    </source>
</evidence>
<dbReference type="PROSITE" id="PS50943">
    <property type="entry name" value="HTH_CROC1"/>
    <property type="match status" value="1"/>
</dbReference>
<dbReference type="Gene3D" id="1.10.10.10">
    <property type="entry name" value="Winged helix-like DNA-binding domain superfamily/Winged helix DNA-binding domain"/>
    <property type="match status" value="1"/>
</dbReference>
<dbReference type="InterPro" id="IPR013325">
    <property type="entry name" value="RNA_pol_sigma_r2"/>
</dbReference>
<dbReference type="InterPro" id="IPR036388">
    <property type="entry name" value="WH-like_DNA-bd_sf"/>
</dbReference>
<dbReference type="PROSITE" id="PS00716">
    <property type="entry name" value="SIGMA70_2"/>
    <property type="match status" value="1"/>
</dbReference>
<dbReference type="InterPro" id="IPR014284">
    <property type="entry name" value="RNA_pol_sigma-70_dom"/>
</dbReference>
<dbReference type="InterPro" id="IPR001387">
    <property type="entry name" value="Cro/C1-type_HTH"/>
</dbReference>
<comment type="function">
    <text evidence="7">Sigma factors are initiation factors that promote the attachment of RNA polymerase to specific initiation sites and are then released.</text>
</comment>
<accession>A0ABV2K4L3</accession>
<dbReference type="RefSeq" id="WP_082786644.1">
    <property type="nucleotide sequence ID" value="NZ_CP014616.1"/>
</dbReference>
<evidence type="ECO:0000313" key="9">
    <source>
        <dbReference type="EMBL" id="MET3656026.1"/>
    </source>
</evidence>
<dbReference type="InterPro" id="IPR013324">
    <property type="entry name" value="RNA_pol_sigma_r3/r4-like"/>
</dbReference>
<evidence type="ECO:0000256" key="6">
    <source>
        <dbReference type="ARBA" id="ARBA00023163"/>
    </source>
</evidence>
<gene>
    <name evidence="9" type="ORF">ABIC55_001110</name>
</gene>
<dbReference type="SUPFAM" id="SSF88946">
    <property type="entry name" value="Sigma2 domain of RNA polymerase sigma factors"/>
    <property type="match status" value="1"/>
</dbReference>
<keyword evidence="10" id="KW-1185">Reference proteome</keyword>
<dbReference type="Gene3D" id="1.20.120.1810">
    <property type="match status" value="1"/>
</dbReference>
<evidence type="ECO:0000256" key="2">
    <source>
        <dbReference type="ARBA" id="ARBA00022969"/>
    </source>
</evidence>
<sequence length="236" mass="27401">MLYKFRKWMSIITSFFKRKSGTYYIGGHESLPKPLTREEEAITIQAFMEGDMNARDRLIEKNLRLVVYIARRFDNTNTHIEDLISIGAIGLIKAIETFKTDKNIKLATYASRCIENEILMHLRKTNKTRSEISFDEPLNSDADGNELLLSDILGTDEHIIIDDVERKIERQHMIEAITSLDERERYIMECRFGLTGQEEMTQKEVAELLGISQSYISRLEKKIISELRESLNHPIA</sequence>
<dbReference type="NCBIfam" id="NF004471">
    <property type="entry name" value="PRK05803.1"/>
    <property type="match status" value="1"/>
</dbReference>
<evidence type="ECO:0000256" key="5">
    <source>
        <dbReference type="ARBA" id="ARBA00023125"/>
    </source>
</evidence>
<dbReference type="Proteomes" id="UP001549104">
    <property type="component" value="Unassembled WGS sequence"/>
</dbReference>
<keyword evidence="2" id="KW-0749">Sporulation</keyword>
<dbReference type="InterPro" id="IPR000943">
    <property type="entry name" value="RNA_pol_sigma70"/>
</dbReference>
<dbReference type="NCBIfam" id="TIGR02937">
    <property type="entry name" value="sigma70-ECF"/>
    <property type="match status" value="1"/>
</dbReference>
<keyword evidence="3 7" id="KW-0805">Transcription regulation</keyword>
<evidence type="ECO:0000256" key="4">
    <source>
        <dbReference type="ARBA" id="ARBA00023082"/>
    </source>
</evidence>
<dbReference type="NCBIfam" id="NF006158">
    <property type="entry name" value="PRK08301.1"/>
    <property type="match status" value="1"/>
</dbReference>
<dbReference type="PRINTS" id="PR00046">
    <property type="entry name" value="SIGMA70FCT"/>
</dbReference>
<keyword evidence="6 7" id="KW-0804">Transcription</keyword>
<feature type="domain" description="HTH cro/C1-type" evidence="8">
    <location>
        <begin position="200"/>
        <end position="221"/>
    </location>
</feature>
<protein>
    <recommendedName>
        <fullName evidence="7">RNA polymerase sigma factor</fullName>
    </recommendedName>
</protein>
<evidence type="ECO:0000259" key="8">
    <source>
        <dbReference type="PROSITE" id="PS50943"/>
    </source>
</evidence>
<dbReference type="PROSITE" id="PS00715">
    <property type="entry name" value="SIGMA70_1"/>
    <property type="match status" value="1"/>
</dbReference>
<dbReference type="InterPro" id="IPR007630">
    <property type="entry name" value="RNA_pol_sigma70_r4"/>
</dbReference>
<organism evidence="9 10">
    <name type="scientific">Sporosarcina psychrophila</name>
    <name type="common">Bacillus psychrophilus</name>
    <dbReference type="NCBI Taxonomy" id="1476"/>
    <lineage>
        <taxon>Bacteria</taxon>
        <taxon>Bacillati</taxon>
        <taxon>Bacillota</taxon>
        <taxon>Bacilli</taxon>
        <taxon>Bacillales</taxon>
        <taxon>Caryophanaceae</taxon>
        <taxon>Sporosarcina</taxon>
    </lineage>
</organism>
<dbReference type="EMBL" id="JBEPME010000001">
    <property type="protein sequence ID" value="MET3656026.1"/>
    <property type="molecule type" value="Genomic_DNA"/>
</dbReference>
<name>A0ABV2K4L3_SPOPS</name>
<dbReference type="Pfam" id="PF04545">
    <property type="entry name" value="Sigma70_r4"/>
    <property type="match status" value="1"/>
</dbReference>
<keyword evidence="5 7" id="KW-0238">DNA-binding</keyword>
<proteinExistence type="inferred from homology"/>
<dbReference type="PIRSF" id="PIRSF000770">
    <property type="entry name" value="RNA_pol_sigma-SigE/K"/>
    <property type="match status" value="1"/>
</dbReference>
<reference evidence="9 10" key="1">
    <citation type="submission" date="2024-06" db="EMBL/GenBank/DDBJ databases">
        <title>Sorghum-associated microbial communities from plants grown in Nebraska, USA.</title>
        <authorList>
            <person name="Schachtman D."/>
        </authorList>
    </citation>
    <scope>NUCLEOTIDE SEQUENCE [LARGE SCALE GENOMIC DNA]</scope>
    <source>
        <strain evidence="9 10">1288</strain>
    </source>
</reference>
<dbReference type="Pfam" id="PF04542">
    <property type="entry name" value="Sigma70_r2"/>
    <property type="match status" value="1"/>
</dbReference>
<keyword evidence="4 7" id="KW-0731">Sigma factor</keyword>
<evidence type="ECO:0000256" key="3">
    <source>
        <dbReference type="ARBA" id="ARBA00023015"/>
    </source>
</evidence>
<comment type="caution">
    <text evidence="9">The sequence shown here is derived from an EMBL/GenBank/DDBJ whole genome shotgun (WGS) entry which is preliminary data.</text>
</comment>
<dbReference type="CDD" id="cd06171">
    <property type="entry name" value="Sigma70_r4"/>
    <property type="match status" value="1"/>
</dbReference>
<dbReference type="InterPro" id="IPR050813">
    <property type="entry name" value="Sigma-70_Factor"/>
</dbReference>
<evidence type="ECO:0000256" key="7">
    <source>
        <dbReference type="RuleBase" id="RU362124"/>
    </source>
</evidence>
<dbReference type="PANTHER" id="PTHR30376:SF3">
    <property type="entry name" value="RNA POLYMERASE SIGMA FACTOR RPOH"/>
    <property type="match status" value="1"/>
</dbReference>
<dbReference type="InterPro" id="IPR007627">
    <property type="entry name" value="RNA_pol_sigma70_r2"/>
</dbReference>
<dbReference type="SUPFAM" id="SSF88659">
    <property type="entry name" value="Sigma3 and sigma4 domains of RNA polymerase sigma factors"/>
    <property type="match status" value="1"/>
</dbReference>
<dbReference type="PANTHER" id="PTHR30376">
    <property type="entry name" value="SIGMA FACTOR RPOH HEAT SHOCK RELATED"/>
    <property type="match status" value="1"/>
</dbReference>